<evidence type="ECO:0000256" key="1">
    <source>
        <dbReference type="ARBA" id="ARBA00004370"/>
    </source>
</evidence>
<keyword evidence="3" id="KW-1133">Transmembrane helix</keyword>
<dbReference type="GO" id="GO:0004930">
    <property type="term" value="F:G protein-coupled receptor activity"/>
    <property type="evidence" value="ECO:0007669"/>
    <property type="project" value="InterPro"/>
</dbReference>
<dbReference type="EMBL" id="JH819090">
    <property type="protein sequence ID" value="EKC25257.1"/>
    <property type="molecule type" value="Genomic_DNA"/>
</dbReference>
<gene>
    <name evidence="6" type="ORF">CGI_10014290</name>
</gene>
<dbReference type="PRINTS" id="PR00237">
    <property type="entry name" value="GPCRRHODOPSN"/>
</dbReference>
<evidence type="ECO:0000256" key="2">
    <source>
        <dbReference type="ARBA" id="ARBA00022692"/>
    </source>
</evidence>
<organism evidence="6">
    <name type="scientific">Magallana gigas</name>
    <name type="common">Pacific oyster</name>
    <name type="synonym">Crassostrea gigas</name>
    <dbReference type="NCBI Taxonomy" id="29159"/>
    <lineage>
        <taxon>Eukaryota</taxon>
        <taxon>Metazoa</taxon>
        <taxon>Spiralia</taxon>
        <taxon>Lophotrochozoa</taxon>
        <taxon>Mollusca</taxon>
        <taxon>Bivalvia</taxon>
        <taxon>Autobranchia</taxon>
        <taxon>Pteriomorphia</taxon>
        <taxon>Ostreida</taxon>
        <taxon>Ostreoidea</taxon>
        <taxon>Ostreidae</taxon>
        <taxon>Magallana</taxon>
    </lineage>
</organism>
<dbReference type="AlphaFoldDB" id="K1PMM4"/>
<evidence type="ECO:0000313" key="6">
    <source>
        <dbReference type="EMBL" id="EKC25257.1"/>
    </source>
</evidence>
<name>K1PMM4_MAGGI</name>
<dbReference type="PANTHER" id="PTHR45698">
    <property type="entry name" value="TRACE AMINE-ASSOCIATED RECEPTOR 19N-RELATED"/>
    <property type="match status" value="1"/>
</dbReference>
<dbReference type="SUPFAM" id="SSF81321">
    <property type="entry name" value="Family A G protein-coupled receptor-like"/>
    <property type="match status" value="1"/>
</dbReference>
<protein>
    <submittedName>
        <fullName evidence="6">Beta-4C adrenergic receptor</fullName>
    </submittedName>
</protein>
<dbReference type="PROSITE" id="PS50262">
    <property type="entry name" value="G_PROTEIN_RECEP_F1_2"/>
    <property type="match status" value="1"/>
</dbReference>
<evidence type="ECO:0000256" key="4">
    <source>
        <dbReference type="ARBA" id="ARBA00023136"/>
    </source>
</evidence>
<proteinExistence type="predicted"/>
<dbReference type="CDD" id="cd00637">
    <property type="entry name" value="7tm_classA_rhodopsin-like"/>
    <property type="match status" value="1"/>
</dbReference>
<evidence type="ECO:0000259" key="5">
    <source>
        <dbReference type="PROSITE" id="PS50262"/>
    </source>
</evidence>
<reference evidence="6" key="1">
    <citation type="journal article" date="2012" name="Nature">
        <title>The oyster genome reveals stress adaptation and complexity of shell formation.</title>
        <authorList>
            <person name="Zhang G."/>
            <person name="Fang X."/>
            <person name="Guo X."/>
            <person name="Li L."/>
            <person name="Luo R."/>
            <person name="Xu F."/>
            <person name="Yang P."/>
            <person name="Zhang L."/>
            <person name="Wang X."/>
            <person name="Qi H."/>
            <person name="Xiong Z."/>
            <person name="Que H."/>
            <person name="Xie Y."/>
            <person name="Holland P.W."/>
            <person name="Paps J."/>
            <person name="Zhu Y."/>
            <person name="Wu F."/>
            <person name="Chen Y."/>
            <person name="Wang J."/>
            <person name="Peng C."/>
            <person name="Meng J."/>
            <person name="Yang L."/>
            <person name="Liu J."/>
            <person name="Wen B."/>
            <person name="Zhang N."/>
            <person name="Huang Z."/>
            <person name="Zhu Q."/>
            <person name="Feng Y."/>
            <person name="Mount A."/>
            <person name="Hedgecock D."/>
            <person name="Xu Z."/>
            <person name="Liu Y."/>
            <person name="Domazet-Loso T."/>
            <person name="Du Y."/>
            <person name="Sun X."/>
            <person name="Zhang S."/>
            <person name="Liu B."/>
            <person name="Cheng P."/>
            <person name="Jiang X."/>
            <person name="Li J."/>
            <person name="Fan D."/>
            <person name="Wang W."/>
            <person name="Fu W."/>
            <person name="Wang T."/>
            <person name="Wang B."/>
            <person name="Zhang J."/>
            <person name="Peng Z."/>
            <person name="Li Y."/>
            <person name="Li N."/>
            <person name="Wang J."/>
            <person name="Chen M."/>
            <person name="He Y."/>
            <person name="Tan F."/>
            <person name="Song X."/>
            <person name="Zheng Q."/>
            <person name="Huang R."/>
            <person name="Yang H."/>
            <person name="Du X."/>
            <person name="Chen L."/>
            <person name="Yang M."/>
            <person name="Gaffney P.M."/>
            <person name="Wang S."/>
            <person name="Luo L."/>
            <person name="She Z."/>
            <person name="Ming Y."/>
            <person name="Huang W."/>
            <person name="Zhang S."/>
            <person name="Huang B."/>
            <person name="Zhang Y."/>
            <person name="Qu T."/>
            <person name="Ni P."/>
            <person name="Miao G."/>
            <person name="Wang J."/>
            <person name="Wang Q."/>
            <person name="Steinberg C.E."/>
            <person name="Wang H."/>
            <person name="Li N."/>
            <person name="Qian L."/>
            <person name="Zhang G."/>
            <person name="Li Y."/>
            <person name="Yang H."/>
            <person name="Liu X."/>
            <person name="Wang J."/>
            <person name="Yin Y."/>
            <person name="Wang J."/>
        </authorList>
    </citation>
    <scope>NUCLEOTIDE SEQUENCE [LARGE SCALE GENOMIC DNA]</scope>
    <source>
        <strain evidence="6">05x7-T-G4-1.051#20</strain>
    </source>
</reference>
<sequence length="485" mass="54694">MDSVRQSLMDCHLFSKILRLANPGRASSDGEGPKKFNEWVVHRALSIIKVLAENCKETQITQLLPVLSKGVLSSCLRCTSTPRLVLTAVQVMSSLTKHQRAVSSACCCPDHCVFLSLYQLCSTSSTSVFPEEVFVDFAANLQKSVVLLLHKILLCYQTNQSAEARRVLQRGALFLHNLSQVDGTVIILLNLLALHILAQSIKMNFQIKVMTMNLALTDLLTGVAILLDSFLSPVLPEYLCRPLMYLYCIGVVVSFTTITGLLVDRFVAIFYPFRYQTIVLQEKKFSFAAVLLLWVAGVFLSAVNFIDGFKIYGSARTAVCASYIMTGRAGLATVTMVFCFLLVLNVFLYMLMFMKISKLSKAVHPSDNLRNWYLYRTQTRVLFKLSAITVSFMLLYIPLIVLNTIVVFNNNLARTLVSWQSLAGCLILLNAFLNPFLFVLRFTECRYTFLSIVCFACKSQREKYQNLKKRFVVSFLDDPMITDDE</sequence>
<dbReference type="InterPro" id="IPR017452">
    <property type="entry name" value="GPCR_Rhodpsn_7TM"/>
</dbReference>
<dbReference type="HOGENOM" id="CLU_562906_0_0_1"/>
<dbReference type="InterPro" id="IPR000276">
    <property type="entry name" value="GPCR_Rhodpsn"/>
</dbReference>
<dbReference type="Gene3D" id="1.20.1070.10">
    <property type="entry name" value="Rhodopsin 7-helix transmembrane proteins"/>
    <property type="match status" value="1"/>
</dbReference>
<dbReference type="Pfam" id="PF00001">
    <property type="entry name" value="7tm_1"/>
    <property type="match status" value="1"/>
</dbReference>
<keyword evidence="6" id="KW-0675">Receptor</keyword>
<keyword evidence="2" id="KW-0812">Transmembrane</keyword>
<comment type="subcellular location">
    <subcellularLocation>
        <location evidence="1">Membrane</location>
    </subcellularLocation>
</comment>
<keyword evidence="4" id="KW-0472">Membrane</keyword>
<dbReference type="PANTHER" id="PTHR45698:SF1">
    <property type="entry name" value="TRACE AMINE-ASSOCIATED RECEPTOR 13C-LIKE"/>
    <property type="match status" value="1"/>
</dbReference>
<dbReference type="InParanoid" id="K1PMM4"/>
<feature type="domain" description="G-protein coupled receptors family 1 profile" evidence="5">
    <location>
        <begin position="189"/>
        <end position="438"/>
    </location>
</feature>
<accession>K1PMM4</accession>
<evidence type="ECO:0000256" key="3">
    <source>
        <dbReference type="ARBA" id="ARBA00022989"/>
    </source>
</evidence>
<dbReference type="GO" id="GO:0016020">
    <property type="term" value="C:membrane"/>
    <property type="evidence" value="ECO:0007669"/>
    <property type="project" value="UniProtKB-SubCell"/>
</dbReference>